<keyword evidence="3" id="KW-1185">Reference proteome</keyword>
<protein>
    <submittedName>
        <fullName evidence="2">Uncharacterized protein</fullName>
    </submittedName>
</protein>
<organism evidence="2 3">
    <name type="scientific">Kingdonia uniflora</name>
    <dbReference type="NCBI Taxonomy" id="39325"/>
    <lineage>
        <taxon>Eukaryota</taxon>
        <taxon>Viridiplantae</taxon>
        <taxon>Streptophyta</taxon>
        <taxon>Embryophyta</taxon>
        <taxon>Tracheophyta</taxon>
        <taxon>Spermatophyta</taxon>
        <taxon>Magnoliopsida</taxon>
        <taxon>Ranunculales</taxon>
        <taxon>Circaeasteraceae</taxon>
        <taxon>Kingdonia</taxon>
    </lineage>
</organism>
<dbReference type="OrthoDB" id="10249888at2759"/>
<feature type="region of interest" description="Disordered" evidence="1">
    <location>
        <begin position="93"/>
        <end position="114"/>
    </location>
</feature>
<accession>A0A7J7NDC5</accession>
<dbReference type="EMBL" id="JACGCM010000859">
    <property type="protein sequence ID" value="KAF6165147.1"/>
    <property type="molecule type" value="Genomic_DNA"/>
</dbReference>
<name>A0A7J7NDC5_9MAGN</name>
<dbReference type="Proteomes" id="UP000541444">
    <property type="component" value="Unassembled WGS sequence"/>
</dbReference>
<evidence type="ECO:0000256" key="1">
    <source>
        <dbReference type="SAM" id="MobiDB-lite"/>
    </source>
</evidence>
<evidence type="ECO:0000313" key="2">
    <source>
        <dbReference type="EMBL" id="KAF6165147.1"/>
    </source>
</evidence>
<comment type="caution">
    <text evidence="2">The sequence shown here is derived from an EMBL/GenBank/DDBJ whole genome shotgun (WGS) entry which is preliminary data.</text>
</comment>
<evidence type="ECO:0000313" key="3">
    <source>
        <dbReference type="Proteomes" id="UP000541444"/>
    </source>
</evidence>
<reference evidence="2 3" key="1">
    <citation type="journal article" date="2020" name="IScience">
        <title>Genome Sequencing of the Endangered Kingdonia uniflora (Circaeasteraceae, Ranunculales) Reveals Potential Mechanisms of Evolutionary Specialization.</title>
        <authorList>
            <person name="Sun Y."/>
            <person name="Deng T."/>
            <person name="Zhang A."/>
            <person name="Moore M.J."/>
            <person name="Landis J.B."/>
            <person name="Lin N."/>
            <person name="Zhang H."/>
            <person name="Zhang X."/>
            <person name="Huang J."/>
            <person name="Zhang X."/>
            <person name="Sun H."/>
            <person name="Wang H."/>
        </authorList>
    </citation>
    <scope>NUCLEOTIDE SEQUENCE [LARGE SCALE GENOMIC DNA]</scope>
    <source>
        <strain evidence="2">TB1705</strain>
        <tissue evidence="2">Leaf</tissue>
    </source>
</reference>
<dbReference type="AlphaFoldDB" id="A0A7J7NDC5"/>
<proteinExistence type="predicted"/>
<sequence>MERYHFLASSGRQFGLNYKSLSELSRDEVESEGAVLAILKVLKRVHQSFCNSDNEDNLMGTDPNSSNIMVVVVRLAQRPNLYKHQFGGKCQPVEITQESSSSDSSDSSDSDSELMEQFTFQAQQTALMCLYAK</sequence>
<gene>
    <name evidence="2" type="ORF">GIB67_000731</name>
</gene>